<dbReference type="EMBL" id="CAJOBF010002172">
    <property type="protein sequence ID" value="CAF4015317.1"/>
    <property type="molecule type" value="Genomic_DNA"/>
</dbReference>
<dbReference type="Proteomes" id="UP000663855">
    <property type="component" value="Unassembled WGS sequence"/>
</dbReference>
<name>A0A819MFR0_9BILA</name>
<protein>
    <submittedName>
        <fullName evidence="5">Uncharacterized protein</fullName>
    </submittedName>
</protein>
<accession>A0A819MFR0</accession>
<evidence type="ECO:0000313" key="5">
    <source>
        <dbReference type="EMBL" id="CAF3978737.1"/>
    </source>
</evidence>
<comment type="caution">
    <text evidence="5">The sequence shown here is derived from an EMBL/GenBank/DDBJ whole genome shotgun (WGS) entry which is preliminary data.</text>
</comment>
<dbReference type="EMBL" id="CAJOBI010003419">
    <property type="protein sequence ID" value="CAF3967929.1"/>
    <property type="molecule type" value="Genomic_DNA"/>
</dbReference>
<sequence>METSLTDLNIRLNLLSHSNALFCGPASVPIHSLLDSRSLNGREEAAYLLSNFMTCFISHPTVCRSYAKSHARSSNDVLASDPIIDSATEASNGILLDTKDLSRMIFGYSLMSN</sequence>
<evidence type="ECO:0000313" key="6">
    <source>
        <dbReference type="EMBL" id="CAF4015317.1"/>
    </source>
</evidence>
<evidence type="ECO:0000313" key="7">
    <source>
        <dbReference type="EMBL" id="CAF4038355.1"/>
    </source>
</evidence>
<evidence type="ECO:0000313" key="2">
    <source>
        <dbReference type="EMBL" id="CAF2216833.1"/>
    </source>
</evidence>
<dbReference type="Proteomes" id="UP000663856">
    <property type="component" value="Unassembled WGS sequence"/>
</dbReference>
<dbReference type="EMBL" id="CAJOBJ010000231">
    <property type="protein sequence ID" value="CAF3806751.1"/>
    <property type="molecule type" value="Genomic_DNA"/>
</dbReference>
<dbReference type="EMBL" id="CAJOBH010005878">
    <property type="protein sequence ID" value="CAF4038355.1"/>
    <property type="molecule type" value="Genomic_DNA"/>
</dbReference>
<proteinExistence type="predicted"/>
<dbReference type="EMBL" id="CAJNOV010009231">
    <property type="protein sequence ID" value="CAF1355772.1"/>
    <property type="molecule type" value="Genomic_DNA"/>
</dbReference>
<evidence type="ECO:0000313" key="8">
    <source>
        <dbReference type="Proteomes" id="UP000663866"/>
    </source>
</evidence>
<evidence type="ECO:0000313" key="4">
    <source>
        <dbReference type="EMBL" id="CAF3967929.1"/>
    </source>
</evidence>
<reference evidence="5" key="1">
    <citation type="submission" date="2021-02" db="EMBL/GenBank/DDBJ databases">
        <authorList>
            <person name="Nowell W R."/>
        </authorList>
    </citation>
    <scope>NUCLEOTIDE SEQUENCE</scope>
</reference>
<organism evidence="5 8">
    <name type="scientific">Rotaria magnacalcarata</name>
    <dbReference type="NCBI Taxonomy" id="392030"/>
    <lineage>
        <taxon>Eukaryota</taxon>
        <taxon>Metazoa</taxon>
        <taxon>Spiralia</taxon>
        <taxon>Gnathifera</taxon>
        <taxon>Rotifera</taxon>
        <taxon>Eurotatoria</taxon>
        <taxon>Bdelloidea</taxon>
        <taxon>Philodinida</taxon>
        <taxon>Philodinidae</taxon>
        <taxon>Rotaria</taxon>
    </lineage>
</organism>
<dbReference type="Proteomes" id="UP000663842">
    <property type="component" value="Unassembled WGS sequence"/>
</dbReference>
<dbReference type="EMBL" id="CAJOBG010002041">
    <property type="protein sequence ID" value="CAF3978737.1"/>
    <property type="molecule type" value="Genomic_DNA"/>
</dbReference>
<dbReference type="Proteomes" id="UP000663866">
    <property type="component" value="Unassembled WGS sequence"/>
</dbReference>
<dbReference type="Proteomes" id="UP000676336">
    <property type="component" value="Unassembled WGS sequence"/>
</dbReference>
<keyword evidence="8" id="KW-1185">Reference proteome</keyword>
<dbReference type="Proteomes" id="UP000681967">
    <property type="component" value="Unassembled WGS sequence"/>
</dbReference>
<gene>
    <name evidence="7" type="ORF">BYL167_LOCUS15737</name>
    <name evidence="1" type="ORF">CJN711_LOCUS19663</name>
    <name evidence="3" type="ORF">GIL414_LOCUS1403</name>
    <name evidence="5" type="ORF">OVN521_LOCUS13801</name>
    <name evidence="4" type="ORF">SMN809_LOCUS10164</name>
    <name evidence="6" type="ORF">UXM345_LOCUS17024</name>
    <name evidence="2" type="ORF">WKI299_LOCUS35302</name>
</gene>
<evidence type="ECO:0000313" key="1">
    <source>
        <dbReference type="EMBL" id="CAF1355772.1"/>
    </source>
</evidence>
<dbReference type="AlphaFoldDB" id="A0A819MFR0"/>
<evidence type="ECO:0000313" key="3">
    <source>
        <dbReference type="EMBL" id="CAF3806751.1"/>
    </source>
</evidence>
<dbReference type="EMBL" id="CAJNRF010016980">
    <property type="protein sequence ID" value="CAF2216833.1"/>
    <property type="molecule type" value="Genomic_DNA"/>
</dbReference>
<dbReference type="Proteomes" id="UP000681720">
    <property type="component" value="Unassembled WGS sequence"/>
</dbReference>